<dbReference type="Pfam" id="PF04542">
    <property type="entry name" value="Sigma70_r2"/>
    <property type="match status" value="1"/>
</dbReference>
<dbReference type="Gene3D" id="1.10.10.10">
    <property type="entry name" value="Winged helix-like DNA-binding domain superfamily/Winged helix DNA-binding domain"/>
    <property type="match status" value="1"/>
</dbReference>
<dbReference type="Pfam" id="PF08281">
    <property type="entry name" value="Sigma70_r4_2"/>
    <property type="match status" value="1"/>
</dbReference>
<evidence type="ECO:0000256" key="4">
    <source>
        <dbReference type="ARBA" id="ARBA00023163"/>
    </source>
</evidence>
<dbReference type="InterPro" id="IPR014284">
    <property type="entry name" value="RNA_pol_sigma-70_dom"/>
</dbReference>
<protein>
    <submittedName>
        <fullName evidence="7">Sigma-70 family RNA polymerase sigma factor</fullName>
    </submittedName>
</protein>
<dbReference type="InterPro" id="IPR013325">
    <property type="entry name" value="RNA_pol_sigma_r2"/>
</dbReference>
<accession>A0A964FGY2</accession>
<dbReference type="PANTHER" id="PTHR43133">
    <property type="entry name" value="RNA POLYMERASE ECF-TYPE SIGMA FACTO"/>
    <property type="match status" value="1"/>
</dbReference>
<dbReference type="RefSeq" id="WP_229641687.1">
    <property type="nucleotide sequence ID" value="NZ_JADWDC010000047.1"/>
</dbReference>
<evidence type="ECO:0000256" key="2">
    <source>
        <dbReference type="ARBA" id="ARBA00023015"/>
    </source>
</evidence>
<gene>
    <name evidence="7" type="ORF">I4641_16560</name>
</gene>
<reference evidence="7" key="1">
    <citation type="journal article" date="2021" name="Antonie Van Leeuwenhoek">
        <title>Draft genome and description of Waterburya agarophytonicola gen. nov. sp. nov. (Pleurocapsales, Cyanobacteria): a seaweed symbiont.</title>
        <authorList>
            <person name="Bonthond G."/>
            <person name="Shalygin S."/>
            <person name="Bayer T."/>
            <person name="Weinberger F."/>
        </authorList>
    </citation>
    <scope>NUCLEOTIDE SEQUENCE</scope>
    <source>
        <strain evidence="7">KI4</strain>
    </source>
</reference>
<sequence length="198" mass="22694">MSSEAPSNYSEDNNLHQTDANLFVRLQNGETDTLAILYDRHVGLVYGISWNLLGNTAEAEDLTQDIFLNLTKKCSYDPQRGSLRTYLRILTRSRALDRLRSRSRQQRIRNQALNENAKVLSESPMEEAVQIERSHKIVEALKQLSIKEREVLRMAYYQGLSQSEIAQRLGTALGTVKSRTRRGLLKLRQALTDSRDRS</sequence>
<evidence type="ECO:0000313" key="8">
    <source>
        <dbReference type="Proteomes" id="UP000729733"/>
    </source>
</evidence>
<evidence type="ECO:0000259" key="5">
    <source>
        <dbReference type="Pfam" id="PF04542"/>
    </source>
</evidence>
<dbReference type="SUPFAM" id="SSF88946">
    <property type="entry name" value="Sigma2 domain of RNA polymerase sigma factors"/>
    <property type="match status" value="1"/>
</dbReference>
<dbReference type="SUPFAM" id="SSF88659">
    <property type="entry name" value="Sigma3 and sigma4 domains of RNA polymerase sigma factors"/>
    <property type="match status" value="1"/>
</dbReference>
<dbReference type="InterPro" id="IPR036388">
    <property type="entry name" value="WH-like_DNA-bd_sf"/>
</dbReference>
<keyword evidence="4" id="KW-0804">Transcription</keyword>
<comment type="caution">
    <text evidence="7">The sequence shown here is derived from an EMBL/GenBank/DDBJ whole genome shotgun (WGS) entry which is preliminary data.</text>
</comment>
<feature type="domain" description="RNA polymerase sigma-70 region 2" evidence="5">
    <location>
        <begin position="37"/>
        <end position="104"/>
    </location>
</feature>
<dbReference type="NCBIfam" id="NF009172">
    <property type="entry name" value="PRK12519.1"/>
    <property type="match status" value="1"/>
</dbReference>
<dbReference type="GO" id="GO:0016987">
    <property type="term" value="F:sigma factor activity"/>
    <property type="evidence" value="ECO:0007669"/>
    <property type="project" value="UniProtKB-KW"/>
</dbReference>
<keyword evidence="3" id="KW-0731">Sigma factor</keyword>
<organism evidence="7 8">
    <name type="scientific">Waterburya agarophytonicola KI4</name>
    <dbReference type="NCBI Taxonomy" id="2874699"/>
    <lineage>
        <taxon>Bacteria</taxon>
        <taxon>Bacillati</taxon>
        <taxon>Cyanobacteriota</taxon>
        <taxon>Cyanophyceae</taxon>
        <taxon>Pleurocapsales</taxon>
        <taxon>Hyellaceae</taxon>
        <taxon>Waterburya</taxon>
        <taxon>Waterburya agarophytonicola</taxon>
    </lineage>
</organism>
<dbReference type="InterPro" id="IPR013249">
    <property type="entry name" value="RNA_pol_sigma70_r4_t2"/>
</dbReference>
<dbReference type="InterPro" id="IPR039425">
    <property type="entry name" value="RNA_pol_sigma-70-like"/>
</dbReference>
<proteinExistence type="inferred from homology"/>
<dbReference type="InterPro" id="IPR007627">
    <property type="entry name" value="RNA_pol_sigma70_r2"/>
</dbReference>
<dbReference type="AlphaFoldDB" id="A0A964FGY2"/>
<feature type="domain" description="RNA polymerase sigma factor 70 region 4 type 2" evidence="6">
    <location>
        <begin position="136"/>
        <end position="187"/>
    </location>
</feature>
<evidence type="ECO:0000256" key="1">
    <source>
        <dbReference type="ARBA" id="ARBA00010641"/>
    </source>
</evidence>
<dbReference type="NCBIfam" id="TIGR02937">
    <property type="entry name" value="sigma70-ECF"/>
    <property type="match status" value="1"/>
</dbReference>
<evidence type="ECO:0000256" key="3">
    <source>
        <dbReference type="ARBA" id="ARBA00023082"/>
    </source>
</evidence>
<dbReference type="CDD" id="cd06171">
    <property type="entry name" value="Sigma70_r4"/>
    <property type="match status" value="1"/>
</dbReference>
<keyword evidence="2" id="KW-0805">Transcription regulation</keyword>
<dbReference type="Gene3D" id="1.10.1740.10">
    <property type="match status" value="1"/>
</dbReference>
<dbReference type="InterPro" id="IPR013324">
    <property type="entry name" value="RNA_pol_sigma_r3/r4-like"/>
</dbReference>
<comment type="similarity">
    <text evidence="1">Belongs to the sigma-70 factor family. ECF subfamily.</text>
</comment>
<dbReference type="Proteomes" id="UP000729733">
    <property type="component" value="Unassembled WGS sequence"/>
</dbReference>
<keyword evidence="8" id="KW-1185">Reference proteome</keyword>
<evidence type="ECO:0000259" key="6">
    <source>
        <dbReference type="Pfam" id="PF08281"/>
    </source>
</evidence>
<dbReference type="PANTHER" id="PTHR43133:SF62">
    <property type="entry name" value="RNA POLYMERASE SIGMA FACTOR SIGZ"/>
    <property type="match status" value="1"/>
</dbReference>
<evidence type="ECO:0000313" key="7">
    <source>
        <dbReference type="EMBL" id="MCC0178586.1"/>
    </source>
</evidence>
<dbReference type="EMBL" id="JADWDC010000047">
    <property type="protein sequence ID" value="MCC0178586.1"/>
    <property type="molecule type" value="Genomic_DNA"/>
</dbReference>
<dbReference type="GO" id="GO:0006352">
    <property type="term" value="P:DNA-templated transcription initiation"/>
    <property type="evidence" value="ECO:0007669"/>
    <property type="project" value="InterPro"/>
</dbReference>
<name>A0A964FGY2_9CYAN</name>
<dbReference type="GO" id="GO:0003677">
    <property type="term" value="F:DNA binding"/>
    <property type="evidence" value="ECO:0007669"/>
    <property type="project" value="InterPro"/>
</dbReference>